<protein>
    <recommendedName>
        <fullName evidence="3">Cell wall protein</fullName>
    </recommendedName>
</protein>
<keyword evidence="2" id="KW-1185">Reference proteome</keyword>
<evidence type="ECO:0000313" key="1">
    <source>
        <dbReference type="EMBL" id="MQY16626.1"/>
    </source>
</evidence>
<comment type="caution">
    <text evidence="1">The sequence shown here is derived from an EMBL/GenBank/DDBJ whole genome shotgun (WGS) entry which is preliminary data.</text>
</comment>
<name>A0A7K0CT14_9ACTN</name>
<accession>A0A7K0CT14</accession>
<reference evidence="1 2" key="1">
    <citation type="submission" date="2019-10" db="EMBL/GenBank/DDBJ databases">
        <title>Streptomyces smaragdinus sp. nov. and Streptomyces fabii sp. nov., isolated from the gut of fungus growing-termite Macrotermes natalensis.</title>
        <authorList>
            <person name="Schwitalla J."/>
            <person name="Benndorf R."/>
            <person name="Martin K."/>
            <person name="De Beer W."/>
            <person name="Kaster A.-K."/>
            <person name="Vollmers J."/>
            <person name="Poulsen M."/>
            <person name="Beemelmanns C."/>
        </authorList>
    </citation>
    <scope>NUCLEOTIDE SEQUENCE [LARGE SCALE GENOMIC DNA]</scope>
    <source>
        <strain evidence="1 2">RB5</strain>
    </source>
</reference>
<evidence type="ECO:0000313" key="2">
    <source>
        <dbReference type="Proteomes" id="UP000466345"/>
    </source>
</evidence>
<sequence>MTSTDFDRRRFLSTAALGGATIVGATALGGVDPDAAFAAQHQPLDPAVPSSSFVEGRVTAIEDGSLLKVAGSYGERNSVRITNATSVWKLYTVDIDAVEPGDGLYARGVAMPDGTIAADAVWVNIVNLEVVIRGIGKNRLAMGHHAGELVGRIHDDHTSASYAGGALTKDLSRIRMGQYARVLGAWRPSDGAIDLARVSVGH</sequence>
<evidence type="ECO:0008006" key="3">
    <source>
        <dbReference type="Google" id="ProtNLM"/>
    </source>
</evidence>
<gene>
    <name evidence="1" type="ORF">SRB5_68280</name>
</gene>
<dbReference type="PROSITE" id="PS51318">
    <property type="entry name" value="TAT"/>
    <property type="match status" value="1"/>
</dbReference>
<dbReference type="AlphaFoldDB" id="A0A7K0CT14"/>
<dbReference type="RefSeq" id="WP_153457496.1">
    <property type="nucleotide sequence ID" value="NZ_WEGJ01000063.1"/>
</dbReference>
<organism evidence="1 2">
    <name type="scientific">Streptomyces smaragdinus</name>
    <dbReference type="NCBI Taxonomy" id="2585196"/>
    <lineage>
        <taxon>Bacteria</taxon>
        <taxon>Bacillati</taxon>
        <taxon>Actinomycetota</taxon>
        <taxon>Actinomycetes</taxon>
        <taxon>Kitasatosporales</taxon>
        <taxon>Streptomycetaceae</taxon>
        <taxon>Streptomyces</taxon>
    </lineage>
</organism>
<dbReference type="OrthoDB" id="3818320at2"/>
<dbReference type="Proteomes" id="UP000466345">
    <property type="component" value="Unassembled WGS sequence"/>
</dbReference>
<dbReference type="InterPro" id="IPR006311">
    <property type="entry name" value="TAT_signal"/>
</dbReference>
<proteinExistence type="predicted"/>
<dbReference type="EMBL" id="WEGJ01000063">
    <property type="protein sequence ID" value="MQY16626.1"/>
    <property type="molecule type" value="Genomic_DNA"/>
</dbReference>